<evidence type="ECO:0000313" key="1">
    <source>
        <dbReference type="EMBL" id="KAF9506655.1"/>
    </source>
</evidence>
<dbReference type="Proteomes" id="UP000886523">
    <property type="component" value="Unassembled WGS sequence"/>
</dbReference>
<evidence type="ECO:0000313" key="2">
    <source>
        <dbReference type="Proteomes" id="UP000886523"/>
    </source>
</evidence>
<accession>A0A9P6AJV7</accession>
<protein>
    <submittedName>
        <fullName evidence="1">Uncharacterized protein</fullName>
    </submittedName>
</protein>
<dbReference type="AlphaFoldDB" id="A0A9P6AJV7"/>
<sequence length="343" mass="38305">MMAIVANMSYQALSCFSQTCRASYEDANRILWRSIVMPPEEQIDLLMEACAAICRDPKRARHIKGMKYSATVREGCPLNPSFCSYTPDINRRMLDTLTEALNFMPNLVEISLHPSVYFASYSLSKLRLAIRSKRARLNLKSLAIACVVFGIESLLSSQDSIECLRIAIPSTIIPSQWPHDALFLPALKSIQADYATIVDVVPGRPVQHVHVLGPFDFNKVPAFVQALAKSTRDVLHLGFEFEVRAAGHVIPYILDALPDITCLSIPRHTVTRWNGGLERREASVDGGSMWEAVAMPASAYVPGIRFGQCDTFLSHEEARWCLVRLDCSATRGHRVVKVLYIHS</sequence>
<comment type="caution">
    <text evidence="1">The sequence shown here is derived from an EMBL/GenBank/DDBJ whole genome shotgun (WGS) entry which is preliminary data.</text>
</comment>
<reference evidence="1" key="1">
    <citation type="journal article" date="2020" name="Nat. Commun.">
        <title>Large-scale genome sequencing of mycorrhizal fungi provides insights into the early evolution of symbiotic traits.</title>
        <authorList>
            <person name="Miyauchi S."/>
            <person name="Kiss E."/>
            <person name="Kuo A."/>
            <person name="Drula E."/>
            <person name="Kohler A."/>
            <person name="Sanchez-Garcia M."/>
            <person name="Morin E."/>
            <person name="Andreopoulos B."/>
            <person name="Barry K.W."/>
            <person name="Bonito G."/>
            <person name="Buee M."/>
            <person name="Carver A."/>
            <person name="Chen C."/>
            <person name="Cichocki N."/>
            <person name="Clum A."/>
            <person name="Culley D."/>
            <person name="Crous P.W."/>
            <person name="Fauchery L."/>
            <person name="Girlanda M."/>
            <person name="Hayes R.D."/>
            <person name="Keri Z."/>
            <person name="LaButti K."/>
            <person name="Lipzen A."/>
            <person name="Lombard V."/>
            <person name="Magnuson J."/>
            <person name="Maillard F."/>
            <person name="Murat C."/>
            <person name="Nolan M."/>
            <person name="Ohm R.A."/>
            <person name="Pangilinan J."/>
            <person name="Pereira M.F."/>
            <person name="Perotto S."/>
            <person name="Peter M."/>
            <person name="Pfister S."/>
            <person name="Riley R."/>
            <person name="Sitrit Y."/>
            <person name="Stielow J.B."/>
            <person name="Szollosi G."/>
            <person name="Zifcakova L."/>
            <person name="Stursova M."/>
            <person name="Spatafora J.W."/>
            <person name="Tedersoo L."/>
            <person name="Vaario L.M."/>
            <person name="Yamada A."/>
            <person name="Yan M."/>
            <person name="Wang P."/>
            <person name="Xu J."/>
            <person name="Bruns T."/>
            <person name="Baldrian P."/>
            <person name="Vilgalys R."/>
            <person name="Dunand C."/>
            <person name="Henrissat B."/>
            <person name="Grigoriev I.V."/>
            <person name="Hibbett D."/>
            <person name="Nagy L.G."/>
            <person name="Martin F.M."/>
        </authorList>
    </citation>
    <scope>NUCLEOTIDE SEQUENCE</scope>
    <source>
        <strain evidence="1">UP504</strain>
    </source>
</reference>
<organism evidence="1 2">
    <name type="scientific">Hydnum rufescens UP504</name>
    <dbReference type="NCBI Taxonomy" id="1448309"/>
    <lineage>
        <taxon>Eukaryota</taxon>
        <taxon>Fungi</taxon>
        <taxon>Dikarya</taxon>
        <taxon>Basidiomycota</taxon>
        <taxon>Agaricomycotina</taxon>
        <taxon>Agaricomycetes</taxon>
        <taxon>Cantharellales</taxon>
        <taxon>Hydnaceae</taxon>
        <taxon>Hydnum</taxon>
    </lineage>
</organism>
<dbReference type="EMBL" id="MU129104">
    <property type="protein sequence ID" value="KAF9506655.1"/>
    <property type="molecule type" value="Genomic_DNA"/>
</dbReference>
<gene>
    <name evidence="1" type="ORF">BS47DRAFT_1489259</name>
</gene>
<name>A0A9P6AJV7_9AGAM</name>
<keyword evidence="2" id="KW-1185">Reference proteome</keyword>
<proteinExistence type="predicted"/>